<gene>
    <name evidence="1" type="ORF">TVAG_295780</name>
</gene>
<evidence type="ECO:0000313" key="2">
    <source>
        <dbReference type="Proteomes" id="UP000001542"/>
    </source>
</evidence>
<reference evidence="1" key="1">
    <citation type="submission" date="2006-10" db="EMBL/GenBank/DDBJ databases">
        <authorList>
            <person name="Amadeo P."/>
            <person name="Zhao Q."/>
            <person name="Wortman J."/>
            <person name="Fraser-Liggett C."/>
            <person name="Carlton J."/>
        </authorList>
    </citation>
    <scope>NUCLEOTIDE SEQUENCE</scope>
    <source>
        <strain evidence="1">G3</strain>
    </source>
</reference>
<dbReference type="VEuPathDB" id="TrichDB:TVAGG3_0785440"/>
<dbReference type="Proteomes" id="UP000001542">
    <property type="component" value="Unassembled WGS sequence"/>
</dbReference>
<keyword evidence="2" id="KW-1185">Reference proteome</keyword>
<dbReference type="EMBL" id="DS113581">
    <property type="protein sequence ID" value="EAY01044.1"/>
    <property type="molecule type" value="Genomic_DNA"/>
</dbReference>
<dbReference type="AlphaFoldDB" id="A2F245"/>
<organism evidence="1 2">
    <name type="scientific">Trichomonas vaginalis (strain ATCC PRA-98 / G3)</name>
    <dbReference type="NCBI Taxonomy" id="412133"/>
    <lineage>
        <taxon>Eukaryota</taxon>
        <taxon>Metamonada</taxon>
        <taxon>Parabasalia</taxon>
        <taxon>Trichomonadida</taxon>
        <taxon>Trichomonadidae</taxon>
        <taxon>Trichomonas</taxon>
    </lineage>
</organism>
<evidence type="ECO:0000313" key="1">
    <source>
        <dbReference type="EMBL" id="EAY01044.1"/>
    </source>
</evidence>
<evidence type="ECO:0008006" key="3">
    <source>
        <dbReference type="Google" id="ProtNLM"/>
    </source>
</evidence>
<reference evidence="1" key="2">
    <citation type="journal article" date="2007" name="Science">
        <title>Draft genome sequence of the sexually transmitted pathogen Trichomonas vaginalis.</title>
        <authorList>
            <person name="Carlton J.M."/>
            <person name="Hirt R.P."/>
            <person name="Silva J.C."/>
            <person name="Delcher A.L."/>
            <person name="Schatz M."/>
            <person name="Zhao Q."/>
            <person name="Wortman J.R."/>
            <person name="Bidwell S.L."/>
            <person name="Alsmark U.C.M."/>
            <person name="Besteiro S."/>
            <person name="Sicheritz-Ponten T."/>
            <person name="Noel C.J."/>
            <person name="Dacks J.B."/>
            <person name="Foster P.G."/>
            <person name="Simillion C."/>
            <person name="Van de Peer Y."/>
            <person name="Miranda-Saavedra D."/>
            <person name="Barton G.J."/>
            <person name="Westrop G.D."/>
            <person name="Mueller S."/>
            <person name="Dessi D."/>
            <person name="Fiori P.L."/>
            <person name="Ren Q."/>
            <person name="Paulsen I."/>
            <person name="Zhang H."/>
            <person name="Bastida-Corcuera F.D."/>
            <person name="Simoes-Barbosa A."/>
            <person name="Brown M.T."/>
            <person name="Hayes R.D."/>
            <person name="Mukherjee M."/>
            <person name="Okumura C.Y."/>
            <person name="Schneider R."/>
            <person name="Smith A.J."/>
            <person name="Vanacova S."/>
            <person name="Villalvazo M."/>
            <person name="Haas B.J."/>
            <person name="Pertea M."/>
            <person name="Feldblyum T.V."/>
            <person name="Utterback T.R."/>
            <person name="Shu C.L."/>
            <person name="Osoegawa K."/>
            <person name="de Jong P.J."/>
            <person name="Hrdy I."/>
            <person name="Horvathova L."/>
            <person name="Zubacova Z."/>
            <person name="Dolezal P."/>
            <person name="Malik S.B."/>
            <person name="Logsdon J.M. Jr."/>
            <person name="Henze K."/>
            <person name="Gupta A."/>
            <person name="Wang C.C."/>
            <person name="Dunne R.L."/>
            <person name="Upcroft J.A."/>
            <person name="Upcroft P."/>
            <person name="White O."/>
            <person name="Salzberg S.L."/>
            <person name="Tang P."/>
            <person name="Chiu C.-H."/>
            <person name="Lee Y.-S."/>
            <person name="Embley T.M."/>
            <person name="Coombs G.H."/>
            <person name="Mottram J.C."/>
            <person name="Tachezy J."/>
            <person name="Fraser-Liggett C.M."/>
            <person name="Johnson P.J."/>
        </authorList>
    </citation>
    <scope>NUCLEOTIDE SEQUENCE [LARGE SCALE GENOMIC DNA]</scope>
    <source>
        <strain evidence="1">G3</strain>
    </source>
</reference>
<protein>
    <recommendedName>
        <fullName evidence="3">BACK domain-containing protein</fullName>
    </recommendedName>
</protein>
<accession>A2F245</accession>
<dbReference type="VEuPathDB" id="TrichDB:TVAG_075030"/>
<dbReference type="InParanoid" id="A2F245"/>
<name>A2F245_TRIV3</name>
<sequence>MHVIDKMKIDNKNCVDLLEFYFDISSQENILECIKYISSNFSAIDSNKLKLISNKLGIDILQQIFSSDELLLEDEDSLANFIISLAKENEKFYSLIENIHFEFCNEQIIKSMKDIVDSNNYQCVVNSLSDSLLRCRNTKSNDVIIANNYFESGNVKMSVSSVDNGYSIDVINKYRTDVCFKTQNIPNSWVQWETKQNIAIQPTEYIVRTFPGGGKFSSYPLQTWRVEGTTINGETKIIHEVNKSPLNAGEIRKYSLNTNDKFISFKLIQTDKNLGGSDSLRRGGFL</sequence>
<proteinExistence type="predicted"/>